<keyword evidence="11 13" id="KW-0443">Lipid metabolism</keyword>
<evidence type="ECO:0000313" key="15">
    <source>
        <dbReference type="Proteomes" id="UP001597295"/>
    </source>
</evidence>
<evidence type="ECO:0000256" key="12">
    <source>
        <dbReference type="ARBA" id="ARBA00029757"/>
    </source>
</evidence>
<comment type="similarity">
    <text evidence="13">Belongs to the LpxK family.</text>
</comment>
<dbReference type="NCBIfam" id="TIGR00682">
    <property type="entry name" value="lpxK"/>
    <property type="match status" value="1"/>
</dbReference>
<keyword evidence="15" id="KW-1185">Reference proteome</keyword>
<organism evidence="14 15">
    <name type="scientific">Lacibacterium aquatile</name>
    <dbReference type="NCBI Taxonomy" id="1168082"/>
    <lineage>
        <taxon>Bacteria</taxon>
        <taxon>Pseudomonadati</taxon>
        <taxon>Pseudomonadota</taxon>
        <taxon>Alphaproteobacteria</taxon>
        <taxon>Rhodospirillales</taxon>
        <taxon>Rhodospirillaceae</taxon>
    </lineage>
</organism>
<evidence type="ECO:0000256" key="5">
    <source>
        <dbReference type="ARBA" id="ARBA00022516"/>
    </source>
</evidence>
<comment type="caution">
    <text evidence="14">The sequence shown here is derived from an EMBL/GenBank/DDBJ whole genome shotgun (WGS) entry which is preliminary data.</text>
</comment>
<dbReference type="GO" id="GO:0009029">
    <property type="term" value="F:lipid-A 4'-kinase activity"/>
    <property type="evidence" value="ECO:0007669"/>
    <property type="project" value="UniProtKB-EC"/>
</dbReference>
<keyword evidence="9 13" id="KW-0418">Kinase</keyword>
<keyword evidence="6 13" id="KW-0441">Lipid A biosynthesis</keyword>
<evidence type="ECO:0000256" key="2">
    <source>
        <dbReference type="ARBA" id="ARBA00004870"/>
    </source>
</evidence>
<feature type="binding site" evidence="13">
    <location>
        <begin position="51"/>
        <end position="58"/>
    </location>
    <ligand>
        <name>ATP</name>
        <dbReference type="ChEBI" id="CHEBI:30616"/>
    </ligand>
</feature>
<gene>
    <name evidence="13 14" type="primary">lpxK</name>
    <name evidence="14" type="ORF">ACFSM5_14435</name>
</gene>
<keyword evidence="7 13" id="KW-0808">Transferase</keyword>
<protein>
    <recommendedName>
        <fullName evidence="4 13">Tetraacyldisaccharide 4'-kinase</fullName>
        <ecNumber evidence="3 13">2.7.1.130</ecNumber>
    </recommendedName>
    <alternativeName>
        <fullName evidence="12 13">Lipid A 4'-kinase</fullName>
    </alternativeName>
</protein>
<keyword evidence="8 13" id="KW-0547">Nucleotide-binding</keyword>
<evidence type="ECO:0000313" key="14">
    <source>
        <dbReference type="EMBL" id="MFD2264096.1"/>
    </source>
</evidence>
<evidence type="ECO:0000256" key="7">
    <source>
        <dbReference type="ARBA" id="ARBA00022679"/>
    </source>
</evidence>
<dbReference type="SUPFAM" id="SSF52540">
    <property type="entry name" value="P-loop containing nucleoside triphosphate hydrolases"/>
    <property type="match status" value="1"/>
</dbReference>
<dbReference type="EMBL" id="JBHUIP010000012">
    <property type="protein sequence ID" value="MFD2264096.1"/>
    <property type="molecule type" value="Genomic_DNA"/>
</dbReference>
<dbReference type="InterPro" id="IPR027417">
    <property type="entry name" value="P-loop_NTPase"/>
</dbReference>
<accession>A0ABW5DXD1</accession>
<evidence type="ECO:0000256" key="9">
    <source>
        <dbReference type="ARBA" id="ARBA00022777"/>
    </source>
</evidence>
<reference evidence="15" key="1">
    <citation type="journal article" date="2019" name="Int. J. Syst. Evol. Microbiol.">
        <title>The Global Catalogue of Microorganisms (GCM) 10K type strain sequencing project: providing services to taxonomists for standard genome sequencing and annotation.</title>
        <authorList>
            <consortium name="The Broad Institute Genomics Platform"/>
            <consortium name="The Broad Institute Genome Sequencing Center for Infectious Disease"/>
            <person name="Wu L."/>
            <person name="Ma J."/>
        </authorList>
    </citation>
    <scope>NUCLEOTIDE SEQUENCE [LARGE SCALE GENOMIC DNA]</scope>
    <source>
        <strain evidence="15">CGMCC 1.19062</strain>
    </source>
</reference>
<comment type="catalytic activity">
    <reaction evidence="13">
        <text>a lipid A disaccharide + ATP = a lipid IVA + ADP + H(+)</text>
        <dbReference type="Rhea" id="RHEA:67840"/>
        <dbReference type="ChEBI" id="CHEBI:15378"/>
        <dbReference type="ChEBI" id="CHEBI:30616"/>
        <dbReference type="ChEBI" id="CHEBI:176343"/>
        <dbReference type="ChEBI" id="CHEBI:176425"/>
        <dbReference type="ChEBI" id="CHEBI:456216"/>
        <dbReference type="EC" id="2.7.1.130"/>
    </reaction>
</comment>
<dbReference type="HAMAP" id="MF_00409">
    <property type="entry name" value="LpxK"/>
    <property type="match status" value="1"/>
</dbReference>
<dbReference type="InterPro" id="IPR003758">
    <property type="entry name" value="LpxK"/>
</dbReference>
<evidence type="ECO:0000256" key="8">
    <source>
        <dbReference type="ARBA" id="ARBA00022741"/>
    </source>
</evidence>
<dbReference type="Proteomes" id="UP001597295">
    <property type="component" value="Unassembled WGS sequence"/>
</dbReference>
<dbReference type="EC" id="2.7.1.130" evidence="3 13"/>
<sequence length="317" mass="34408">MRAPAFWQTRGWQSDLLEPFGLLVSALARRRHRHATAFDPGVPVICIGNLTVGGQGKTPVVLDLAKRLTNAGRRPAILSRGYKGCLSGVRVDPAQHSNTDVGDEPLLLAEIAPTYVDPDRAASARLAVADCADCLLMDDGFQNPGLKKHLSFVVVDGGSGFGNGLVIPAGPLRENPRDGLARADAVILIGEDRLGLLSRLEAVRPVLRARLVPRPIDLSGPIVAFAGIGRPGKFFDSLRSMTANMVDTIPFDDHHPYDDADWRKLQALAKTHGARLVTTAKDYVRLRADWKSEVAVLTVDLDWSHPDSLMSLLERVL</sequence>
<proteinExistence type="inferred from homology"/>
<comment type="pathway">
    <text evidence="2 13">Glycolipid biosynthesis; lipid IV(A) biosynthesis; lipid IV(A) from (3R)-3-hydroxytetradecanoyl-[acyl-carrier-protein] and UDP-N-acetyl-alpha-D-glucosamine: step 6/6.</text>
</comment>
<evidence type="ECO:0000256" key="13">
    <source>
        <dbReference type="HAMAP-Rule" id="MF_00409"/>
    </source>
</evidence>
<evidence type="ECO:0000256" key="1">
    <source>
        <dbReference type="ARBA" id="ARBA00002274"/>
    </source>
</evidence>
<evidence type="ECO:0000256" key="4">
    <source>
        <dbReference type="ARBA" id="ARBA00016436"/>
    </source>
</evidence>
<dbReference type="RefSeq" id="WP_379877135.1">
    <property type="nucleotide sequence ID" value="NZ_JBHUIP010000012.1"/>
</dbReference>
<comment type="function">
    <text evidence="1 13">Transfers the gamma-phosphate of ATP to the 4'-position of a tetraacyldisaccharide 1-phosphate intermediate (termed DS-1-P) to form tetraacyldisaccharide 1,4'-bis-phosphate (lipid IVA).</text>
</comment>
<name>A0ABW5DXD1_9PROT</name>
<dbReference type="Pfam" id="PF02606">
    <property type="entry name" value="LpxK"/>
    <property type="match status" value="1"/>
</dbReference>
<keyword evidence="5 13" id="KW-0444">Lipid biosynthesis</keyword>
<evidence type="ECO:0000256" key="3">
    <source>
        <dbReference type="ARBA" id="ARBA00012071"/>
    </source>
</evidence>
<dbReference type="PANTHER" id="PTHR42724">
    <property type="entry name" value="TETRAACYLDISACCHARIDE 4'-KINASE"/>
    <property type="match status" value="1"/>
</dbReference>
<evidence type="ECO:0000256" key="6">
    <source>
        <dbReference type="ARBA" id="ARBA00022556"/>
    </source>
</evidence>
<evidence type="ECO:0000256" key="10">
    <source>
        <dbReference type="ARBA" id="ARBA00022840"/>
    </source>
</evidence>
<evidence type="ECO:0000256" key="11">
    <source>
        <dbReference type="ARBA" id="ARBA00023098"/>
    </source>
</evidence>
<keyword evidence="10 13" id="KW-0067">ATP-binding</keyword>
<dbReference type="PANTHER" id="PTHR42724:SF1">
    <property type="entry name" value="TETRAACYLDISACCHARIDE 4'-KINASE, MITOCHONDRIAL-RELATED"/>
    <property type="match status" value="1"/>
</dbReference>